<proteinExistence type="inferred from homology"/>
<dbReference type="AlphaFoldDB" id="A0A1H0AYG0"/>
<keyword evidence="9" id="KW-0966">Cell projection</keyword>
<dbReference type="PANTHER" id="PTHR38766">
    <property type="entry name" value="FLAGELLAR PROTEIN FLIO"/>
    <property type="match status" value="1"/>
</dbReference>
<comment type="similarity">
    <text evidence="6 7">Belongs to the FliO/MopB family.</text>
</comment>
<dbReference type="NCBIfam" id="TIGR03500">
    <property type="entry name" value="FliO_TIGR"/>
    <property type="match status" value="1"/>
</dbReference>
<evidence type="ECO:0000256" key="8">
    <source>
        <dbReference type="SAM" id="MobiDB-lite"/>
    </source>
</evidence>
<dbReference type="Proteomes" id="UP000199677">
    <property type="component" value="Unassembled WGS sequence"/>
</dbReference>
<name>A0A1H0AYG0_9GAMM</name>
<evidence type="ECO:0000256" key="5">
    <source>
        <dbReference type="ARBA" id="ARBA00023143"/>
    </source>
</evidence>
<evidence type="ECO:0000313" key="9">
    <source>
        <dbReference type="EMBL" id="SDN38073.1"/>
    </source>
</evidence>
<dbReference type="InterPro" id="IPR052205">
    <property type="entry name" value="FliO/MopB"/>
</dbReference>
<dbReference type="STRING" id="416873.SAMN04487951_104295"/>
<dbReference type="GO" id="GO:0005886">
    <property type="term" value="C:plasma membrane"/>
    <property type="evidence" value="ECO:0007669"/>
    <property type="project" value="UniProtKB-SubCell"/>
</dbReference>
<dbReference type="OrthoDB" id="6897726at2"/>
<evidence type="ECO:0000256" key="3">
    <source>
        <dbReference type="ARBA" id="ARBA00022989"/>
    </source>
</evidence>
<reference evidence="10" key="1">
    <citation type="submission" date="2016-10" db="EMBL/GenBank/DDBJ databases">
        <authorList>
            <person name="Varghese N."/>
            <person name="Submissions S."/>
        </authorList>
    </citation>
    <scope>NUCLEOTIDE SEQUENCE [LARGE SCALE GENOMIC DNA]</scope>
    <source>
        <strain evidence="10">CGMCC 1.6494</strain>
    </source>
</reference>
<keyword evidence="1 7" id="KW-1003">Cell membrane</keyword>
<feature type="transmembrane region" description="Helical" evidence="7">
    <location>
        <begin position="32"/>
        <end position="50"/>
    </location>
</feature>
<keyword evidence="5 7" id="KW-0975">Bacterial flagellum</keyword>
<feature type="region of interest" description="Disordered" evidence="8">
    <location>
        <begin position="124"/>
        <end position="149"/>
    </location>
</feature>
<gene>
    <name evidence="9" type="ORF">SAMN04487951_104295</name>
</gene>
<evidence type="ECO:0000256" key="1">
    <source>
        <dbReference type="ARBA" id="ARBA00022475"/>
    </source>
</evidence>
<keyword evidence="4 7" id="KW-0472">Membrane</keyword>
<organism evidence="9 10">
    <name type="scientific">Vreelandella arcis</name>
    <dbReference type="NCBI Taxonomy" id="416873"/>
    <lineage>
        <taxon>Bacteria</taxon>
        <taxon>Pseudomonadati</taxon>
        <taxon>Pseudomonadota</taxon>
        <taxon>Gammaproteobacteria</taxon>
        <taxon>Oceanospirillales</taxon>
        <taxon>Halomonadaceae</taxon>
        <taxon>Vreelandella</taxon>
    </lineage>
</organism>
<keyword evidence="2 7" id="KW-0812">Transmembrane</keyword>
<dbReference type="EMBL" id="FNII01000004">
    <property type="protein sequence ID" value="SDN38073.1"/>
    <property type="molecule type" value="Genomic_DNA"/>
</dbReference>
<dbReference type="GO" id="GO:0044781">
    <property type="term" value="P:bacterial-type flagellum organization"/>
    <property type="evidence" value="ECO:0007669"/>
    <property type="project" value="UniProtKB-UniRule"/>
</dbReference>
<evidence type="ECO:0000313" key="10">
    <source>
        <dbReference type="Proteomes" id="UP000199677"/>
    </source>
</evidence>
<evidence type="ECO:0000256" key="7">
    <source>
        <dbReference type="RuleBase" id="RU362064"/>
    </source>
</evidence>
<dbReference type="GO" id="GO:0009425">
    <property type="term" value="C:bacterial-type flagellum basal body"/>
    <property type="evidence" value="ECO:0007669"/>
    <property type="project" value="UniProtKB-SubCell"/>
</dbReference>
<keyword evidence="9" id="KW-0282">Flagellum</keyword>
<keyword evidence="9" id="KW-0969">Cilium</keyword>
<dbReference type="InterPro" id="IPR022781">
    <property type="entry name" value="Flagellar_biosynth_FliO"/>
</dbReference>
<sequence>MSSETASTQSSSLDAISSGGDSLIGMAMLGKTAAALALVIAIILLCTALLKRVGHAKRAGGELQLISSTAVGNRERVVIVQVEDTWLVLGVGNGRITKLHERPAPATPPADTTQAPSHFAKRFSQALADNLTKKPRRGPPPTSETDRTP</sequence>
<dbReference type="RefSeq" id="WP_089703808.1">
    <property type="nucleotide sequence ID" value="NZ_FNII01000004.1"/>
</dbReference>
<accession>A0A1H0AYG0</accession>
<keyword evidence="3 7" id="KW-1133">Transmembrane helix</keyword>
<comment type="subcellular location">
    <subcellularLocation>
        <location evidence="7">Cell membrane</location>
    </subcellularLocation>
    <subcellularLocation>
        <location evidence="7">Bacterial flagellum basal body</location>
    </subcellularLocation>
</comment>
<keyword evidence="10" id="KW-1185">Reference proteome</keyword>
<evidence type="ECO:0000256" key="6">
    <source>
        <dbReference type="ARBA" id="ARBA00037937"/>
    </source>
</evidence>
<dbReference type="PANTHER" id="PTHR38766:SF1">
    <property type="entry name" value="FLAGELLAR PROTEIN FLIO"/>
    <property type="match status" value="1"/>
</dbReference>
<dbReference type="Pfam" id="PF04347">
    <property type="entry name" value="FliO"/>
    <property type="match status" value="1"/>
</dbReference>
<evidence type="ECO:0000256" key="2">
    <source>
        <dbReference type="ARBA" id="ARBA00022692"/>
    </source>
</evidence>
<evidence type="ECO:0000256" key="4">
    <source>
        <dbReference type="ARBA" id="ARBA00023136"/>
    </source>
</evidence>
<protein>
    <recommendedName>
        <fullName evidence="7">Flagellar protein</fullName>
    </recommendedName>
</protein>